<dbReference type="InterPro" id="IPR014284">
    <property type="entry name" value="RNA_pol_sigma-70_dom"/>
</dbReference>
<dbReference type="InterPro" id="IPR011517">
    <property type="entry name" value="RNA_pol_sigma70_ECF-like"/>
</dbReference>
<dbReference type="NCBIfam" id="TIGR02999">
    <property type="entry name" value="Sig-70_X6"/>
    <property type="match status" value="1"/>
</dbReference>
<dbReference type="InterPro" id="IPR013324">
    <property type="entry name" value="RNA_pol_sigma_r3/r4-like"/>
</dbReference>
<dbReference type="GO" id="GO:0003700">
    <property type="term" value="F:DNA-binding transcription factor activity"/>
    <property type="evidence" value="ECO:0007669"/>
    <property type="project" value="InterPro"/>
</dbReference>
<proteinExistence type="predicted"/>
<reference evidence="2" key="1">
    <citation type="submission" date="2022-06" db="EMBL/GenBank/DDBJ databases">
        <title>Aeoliella straminimaris, a novel planctomycete from sediments.</title>
        <authorList>
            <person name="Vitorino I.R."/>
            <person name="Lage O.M."/>
        </authorList>
    </citation>
    <scope>NUCLEOTIDE SEQUENCE</scope>
    <source>
        <strain evidence="2">ICT_H6.2</strain>
    </source>
</reference>
<organism evidence="2 3">
    <name type="scientific">Aeoliella straminimaris</name>
    <dbReference type="NCBI Taxonomy" id="2954799"/>
    <lineage>
        <taxon>Bacteria</taxon>
        <taxon>Pseudomonadati</taxon>
        <taxon>Planctomycetota</taxon>
        <taxon>Planctomycetia</taxon>
        <taxon>Pirellulales</taxon>
        <taxon>Lacipirellulaceae</taxon>
        <taxon>Aeoliella</taxon>
    </lineage>
</organism>
<dbReference type="EMBL" id="JAMXLR010000088">
    <property type="protein sequence ID" value="MCO6047066.1"/>
    <property type="molecule type" value="Genomic_DNA"/>
</dbReference>
<dbReference type="Gene3D" id="1.10.10.10">
    <property type="entry name" value="Winged helix-like DNA-binding domain superfamily/Winged helix DNA-binding domain"/>
    <property type="match status" value="1"/>
</dbReference>
<evidence type="ECO:0000313" key="3">
    <source>
        <dbReference type="Proteomes" id="UP001155241"/>
    </source>
</evidence>
<accession>A0A9X2JIQ2</accession>
<dbReference type="GO" id="GO:0006352">
    <property type="term" value="P:DNA-templated transcription initiation"/>
    <property type="evidence" value="ECO:0007669"/>
    <property type="project" value="InterPro"/>
</dbReference>
<dbReference type="Pfam" id="PF07638">
    <property type="entry name" value="Sigma70_ECF"/>
    <property type="match status" value="1"/>
</dbReference>
<keyword evidence="3" id="KW-1185">Reference proteome</keyword>
<dbReference type="NCBIfam" id="TIGR02937">
    <property type="entry name" value="sigma70-ECF"/>
    <property type="match status" value="1"/>
</dbReference>
<gene>
    <name evidence="2" type="ORF">NG895_24475</name>
</gene>
<dbReference type="RefSeq" id="WP_252855179.1">
    <property type="nucleotide sequence ID" value="NZ_JAMXLR010000088.1"/>
</dbReference>
<dbReference type="SUPFAM" id="SSF88659">
    <property type="entry name" value="Sigma3 and sigma4 domains of RNA polymerase sigma factors"/>
    <property type="match status" value="1"/>
</dbReference>
<evidence type="ECO:0000259" key="1">
    <source>
        <dbReference type="Pfam" id="PF07638"/>
    </source>
</evidence>
<dbReference type="InterPro" id="IPR053812">
    <property type="entry name" value="HTH_Sigma70_ECF-like"/>
</dbReference>
<dbReference type="Proteomes" id="UP001155241">
    <property type="component" value="Unassembled WGS sequence"/>
</dbReference>
<protein>
    <submittedName>
        <fullName evidence="2">ECF-type sigma factor</fullName>
    </submittedName>
</protein>
<name>A0A9X2JIQ2_9BACT</name>
<sequence>MADLTHILSQMETGDPSAAEKLLPLVYDELRQLAAVRLAHENPGQTLQATALVHEAYLRLVDSGGHSDWKSRGQFFKSAAEAMRRILIDSARHKKSQKRGGEMQRVEFVDAAISLARSPEDLLALDEAITQLLETDAAAGEMAKLRLFAGLNIDEAAESLGISRRTAYRNWNYARAFLQLHLRSDTELSG</sequence>
<dbReference type="AlphaFoldDB" id="A0A9X2JIQ2"/>
<comment type="caution">
    <text evidence="2">The sequence shown here is derived from an EMBL/GenBank/DDBJ whole genome shotgun (WGS) entry which is preliminary data.</text>
</comment>
<evidence type="ECO:0000313" key="2">
    <source>
        <dbReference type="EMBL" id="MCO6047066.1"/>
    </source>
</evidence>
<feature type="domain" description="RNA polymerase sigma-70 ECF-like HTH" evidence="1">
    <location>
        <begin position="1"/>
        <end position="183"/>
    </location>
</feature>
<dbReference type="InterPro" id="IPR036388">
    <property type="entry name" value="WH-like_DNA-bd_sf"/>
</dbReference>